<evidence type="ECO:0000256" key="9">
    <source>
        <dbReference type="ARBA" id="ARBA00023136"/>
    </source>
</evidence>
<dbReference type="Pfam" id="PF14849">
    <property type="entry name" value="YidC_periplas"/>
    <property type="match status" value="1"/>
</dbReference>
<protein>
    <recommendedName>
        <fullName evidence="3">Membrane protein insertase YidC</fullName>
    </recommendedName>
    <alternativeName>
        <fullName evidence="12">Foldase YidC</fullName>
    </alternativeName>
    <alternativeName>
        <fullName evidence="11">Membrane integrase YidC</fullName>
    </alternativeName>
</protein>
<evidence type="ECO:0000256" key="11">
    <source>
        <dbReference type="ARBA" id="ARBA00033245"/>
    </source>
</evidence>
<comment type="subcellular location">
    <subcellularLocation>
        <location evidence="1">Cell membrane</location>
        <topology evidence="1">Multi-pass membrane protein</topology>
    </subcellularLocation>
    <subcellularLocation>
        <location evidence="13">Membrane</location>
        <topology evidence="13">Multi-pass membrane protein</topology>
    </subcellularLocation>
</comment>
<comment type="similarity">
    <text evidence="2">Belongs to the OXA1/ALB3/YidC family. Type 1 subfamily.</text>
</comment>
<dbReference type="InterPro" id="IPR038221">
    <property type="entry name" value="YidC_periplasmic_sf"/>
</dbReference>
<keyword evidence="9 15" id="KW-0472">Membrane</keyword>
<organism evidence="18 19">
    <name type="scientific">Microscilla marina ATCC 23134</name>
    <dbReference type="NCBI Taxonomy" id="313606"/>
    <lineage>
        <taxon>Bacteria</taxon>
        <taxon>Pseudomonadati</taxon>
        <taxon>Bacteroidota</taxon>
        <taxon>Cytophagia</taxon>
        <taxon>Cytophagales</taxon>
        <taxon>Microscillaceae</taxon>
        <taxon>Microscilla</taxon>
    </lineage>
</organism>
<dbReference type="Pfam" id="PF02096">
    <property type="entry name" value="60KD_IMP"/>
    <property type="match status" value="1"/>
</dbReference>
<evidence type="ECO:0000256" key="3">
    <source>
        <dbReference type="ARBA" id="ARBA00015325"/>
    </source>
</evidence>
<proteinExistence type="inferred from homology"/>
<dbReference type="InterPro" id="IPR028055">
    <property type="entry name" value="YidC/Oxa/ALB_C"/>
</dbReference>
<dbReference type="GO" id="GO:0032977">
    <property type="term" value="F:membrane insertase activity"/>
    <property type="evidence" value="ECO:0007669"/>
    <property type="project" value="InterPro"/>
</dbReference>
<reference evidence="18 19" key="1">
    <citation type="submission" date="2007-01" db="EMBL/GenBank/DDBJ databases">
        <authorList>
            <person name="Haygood M."/>
            <person name="Podell S."/>
            <person name="Anderson C."/>
            <person name="Hopkinson B."/>
            <person name="Roe K."/>
            <person name="Barbeau K."/>
            <person name="Gaasterland T."/>
            <person name="Ferriera S."/>
            <person name="Johnson J."/>
            <person name="Kravitz S."/>
            <person name="Beeson K."/>
            <person name="Sutton G."/>
            <person name="Rogers Y.-H."/>
            <person name="Friedman R."/>
            <person name="Frazier M."/>
            <person name="Venter J.C."/>
        </authorList>
    </citation>
    <scope>NUCLEOTIDE SEQUENCE [LARGE SCALE GENOMIC DNA]</scope>
    <source>
        <strain evidence="18 19">ATCC 23134</strain>
    </source>
</reference>
<feature type="region of interest" description="Disordered" evidence="14">
    <location>
        <begin position="504"/>
        <end position="548"/>
    </location>
</feature>
<dbReference type="NCBIfam" id="TIGR03592">
    <property type="entry name" value="yidC_oxa1_cterm"/>
    <property type="match status" value="1"/>
</dbReference>
<feature type="domain" description="Membrane insertase YidC N-terminal" evidence="17">
    <location>
        <begin position="2"/>
        <end position="255"/>
    </location>
</feature>
<keyword evidence="6 13" id="KW-0812">Transmembrane</keyword>
<sequence length="548" mass="63178">MLLKNYKTYDKKPLYLMDGTNSKIDLTVETSDNKQINLADLYFSTNAAAKIEVKNKAQSVSFKLELAPNQYIEQIYSLKADGFELGYDLKFVGLENTLRRQSDVAFHWVNEMKRLEFDLEQSRQKAKINYYLSKGDFEELSGLTAEYQQKRIKETLHWATFNQKFFTTGLIAKNKNFNAAVFATEVKDPKSKTVEKHGEIDLLVGSNDIIAGKGQFSFYFGPNQYYILKKVEAESFSDNVYLGYPVVNWFAKYLVVPLFAFLEGFVSNYGVIIILLSLIIKSMLFPLTYRSYKSMAKMKVINKYLQPRMDAFKEKHRKENGGKEPDMQTTSMHQQELYKKIGQSPFAAVQGCLPMLLQMPILFAMFMFFPSAIELRQQPFLWASDLSVYDHVITFSFNLPFLGNHISIFTLLMSISSIGITMTSNQNTATAGGPNAGMMKVMMYMMPIIFFFVLNSYPSGLSFYYLIQNLITLGQQHLIKRYFVDEEKIEAKISKFEAEQKYKDKATKKKSPFQVRLQEAQEKARQAQQERAEKKNAARNAKMNDKKK</sequence>
<evidence type="ECO:0000256" key="12">
    <source>
        <dbReference type="ARBA" id="ARBA00033342"/>
    </source>
</evidence>
<feature type="transmembrane region" description="Helical" evidence="15">
    <location>
        <begin position="444"/>
        <end position="467"/>
    </location>
</feature>
<dbReference type="Proteomes" id="UP000004095">
    <property type="component" value="Unassembled WGS sequence"/>
</dbReference>
<feature type="domain" description="Membrane insertase YidC/Oxa/ALB C-terminal" evidence="16">
    <location>
        <begin position="269"/>
        <end position="481"/>
    </location>
</feature>
<feature type="transmembrane region" description="Helical" evidence="15">
    <location>
        <begin position="405"/>
        <end position="423"/>
    </location>
</feature>
<evidence type="ECO:0000259" key="17">
    <source>
        <dbReference type="Pfam" id="PF14849"/>
    </source>
</evidence>
<evidence type="ECO:0000313" key="19">
    <source>
        <dbReference type="Proteomes" id="UP000004095"/>
    </source>
</evidence>
<keyword evidence="8 15" id="KW-1133">Transmembrane helix</keyword>
<dbReference type="InterPro" id="IPR047196">
    <property type="entry name" value="YidC_ALB_C"/>
</dbReference>
<feature type="compositionally biased region" description="Basic and acidic residues" evidence="14">
    <location>
        <begin position="519"/>
        <end position="536"/>
    </location>
</feature>
<evidence type="ECO:0000256" key="14">
    <source>
        <dbReference type="SAM" id="MobiDB-lite"/>
    </source>
</evidence>
<evidence type="ECO:0000259" key="16">
    <source>
        <dbReference type="Pfam" id="PF02096"/>
    </source>
</evidence>
<evidence type="ECO:0000256" key="6">
    <source>
        <dbReference type="ARBA" id="ARBA00022692"/>
    </source>
</evidence>
<evidence type="ECO:0000313" key="18">
    <source>
        <dbReference type="EMBL" id="EAY23887.1"/>
    </source>
</evidence>
<keyword evidence="19" id="KW-1185">Reference proteome</keyword>
<dbReference type="InterPro" id="IPR028053">
    <property type="entry name" value="Membr_insert_YidC_N"/>
</dbReference>
<keyword evidence="7" id="KW-0653">Protein transport</keyword>
<dbReference type="CDD" id="cd20070">
    <property type="entry name" value="5TM_YidC_Alb3"/>
    <property type="match status" value="1"/>
</dbReference>
<feature type="transmembrane region" description="Helical" evidence="15">
    <location>
        <begin position="268"/>
        <end position="289"/>
    </location>
</feature>
<evidence type="ECO:0000256" key="10">
    <source>
        <dbReference type="ARBA" id="ARBA00023186"/>
    </source>
</evidence>
<keyword evidence="10" id="KW-0143">Chaperone</keyword>
<evidence type="ECO:0000256" key="1">
    <source>
        <dbReference type="ARBA" id="ARBA00004651"/>
    </source>
</evidence>
<comment type="caution">
    <text evidence="18">The sequence shown here is derived from an EMBL/GenBank/DDBJ whole genome shotgun (WGS) entry which is preliminary data.</text>
</comment>
<evidence type="ECO:0000256" key="5">
    <source>
        <dbReference type="ARBA" id="ARBA00022475"/>
    </source>
</evidence>
<accession>A2A0E8</accession>
<dbReference type="GO" id="GO:0015031">
    <property type="term" value="P:protein transport"/>
    <property type="evidence" value="ECO:0007669"/>
    <property type="project" value="UniProtKB-KW"/>
</dbReference>
<evidence type="ECO:0000256" key="8">
    <source>
        <dbReference type="ARBA" id="ARBA00022989"/>
    </source>
</evidence>
<feature type="transmembrane region" description="Helical" evidence="15">
    <location>
        <begin position="240"/>
        <end position="262"/>
    </location>
</feature>
<dbReference type="NCBIfam" id="NF002356">
    <property type="entry name" value="PRK01318.2-3"/>
    <property type="match status" value="1"/>
</dbReference>
<dbReference type="Gene3D" id="2.70.98.90">
    <property type="match status" value="1"/>
</dbReference>
<dbReference type="EMBL" id="AAWS01000100">
    <property type="protein sequence ID" value="EAY23887.1"/>
    <property type="molecule type" value="Genomic_DNA"/>
</dbReference>
<dbReference type="GO" id="GO:0005886">
    <property type="term" value="C:plasma membrane"/>
    <property type="evidence" value="ECO:0007669"/>
    <property type="project" value="UniProtKB-SubCell"/>
</dbReference>
<evidence type="ECO:0000256" key="2">
    <source>
        <dbReference type="ARBA" id="ARBA00010527"/>
    </source>
</evidence>
<dbReference type="CDD" id="cd19961">
    <property type="entry name" value="EcYidC-like_peri"/>
    <property type="match status" value="1"/>
</dbReference>
<dbReference type="GO" id="GO:0051205">
    <property type="term" value="P:protein insertion into membrane"/>
    <property type="evidence" value="ECO:0007669"/>
    <property type="project" value="TreeGrafter"/>
</dbReference>
<name>A2A0E8_MICM2</name>
<evidence type="ECO:0000256" key="7">
    <source>
        <dbReference type="ARBA" id="ARBA00022927"/>
    </source>
</evidence>
<keyword evidence="5" id="KW-1003">Cell membrane</keyword>
<gene>
    <name evidence="18" type="ORF">M23134_06497</name>
</gene>
<dbReference type="AlphaFoldDB" id="A2A0E8"/>
<evidence type="ECO:0000256" key="4">
    <source>
        <dbReference type="ARBA" id="ARBA00022448"/>
    </source>
</evidence>
<keyword evidence="4" id="KW-0813">Transport</keyword>
<dbReference type="eggNOG" id="COG0706">
    <property type="taxonomic scope" value="Bacteria"/>
</dbReference>
<dbReference type="PANTHER" id="PTHR12428">
    <property type="entry name" value="OXA1"/>
    <property type="match status" value="1"/>
</dbReference>
<dbReference type="InterPro" id="IPR001708">
    <property type="entry name" value="YidC/ALB3/OXA1/COX18"/>
</dbReference>
<dbReference type="PANTHER" id="PTHR12428:SF65">
    <property type="entry name" value="CYTOCHROME C OXIDASE ASSEMBLY PROTEIN COX18, MITOCHONDRIAL"/>
    <property type="match status" value="1"/>
</dbReference>
<evidence type="ECO:0000256" key="15">
    <source>
        <dbReference type="SAM" id="Phobius"/>
    </source>
</evidence>
<evidence type="ECO:0000256" key="13">
    <source>
        <dbReference type="RuleBase" id="RU003945"/>
    </source>
</evidence>